<evidence type="ECO:0000313" key="2">
    <source>
        <dbReference type="Proteomes" id="UP000824890"/>
    </source>
</evidence>
<reference evidence="1 2" key="1">
    <citation type="submission" date="2021-05" db="EMBL/GenBank/DDBJ databases">
        <title>Genome Assembly of Synthetic Allotetraploid Brassica napus Reveals Homoeologous Exchanges between Subgenomes.</title>
        <authorList>
            <person name="Davis J.T."/>
        </authorList>
    </citation>
    <scope>NUCLEOTIDE SEQUENCE [LARGE SCALE GENOMIC DNA]</scope>
    <source>
        <strain evidence="2">cv. Da-Ae</strain>
        <tissue evidence="1">Seedling</tissue>
    </source>
</reference>
<name>A0ABQ8B6V8_BRANA</name>
<proteinExistence type="predicted"/>
<evidence type="ECO:0000313" key="1">
    <source>
        <dbReference type="EMBL" id="KAH0900541.1"/>
    </source>
</evidence>
<dbReference type="Proteomes" id="UP000824890">
    <property type="component" value="Unassembled WGS sequence"/>
</dbReference>
<feature type="non-terminal residue" evidence="1">
    <location>
        <position position="1"/>
    </location>
</feature>
<accession>A0ABQ8B6V8</accession>
<organism evidence="1 2">
    <name type="scientific">Brassica napus</name>
    <name type="common">Rape</name>
    <dbReference type="NCBI Taxonomy" id="3708"/>
    <lineage>
        <taxon>Eukaryota</taxon>
        <taxon>Viridiplantae</taxon>
        <taxon>Streptophyta</taxon>
        <taxon>Embryophyta</taxon>
        <taxon>Tracheophyta</taxon>
        <taxon>Spermatophyta</taxon>
        <taxon>Magnoliopsida</taxon>
        <taxon>eudicotyledons</taxon>
        <taxon>Gunneridae</taxon>
        <taxon>Pentapetalae</taxon>
        <taxon>rosids</taxon>
        <taxon>malvids</taxon>
        <taxon>Brassicales</taxon>
        <taxon>Brassicaceae</taxon>
        <taxon>Brassiceae</taxon>
        <taxon>Brassica</taxon>
    </lineage>
</organism>
<gene>
    <name evidence="1" type="ORF">HID58_040044</name>
</gene>
<dbReference type="EMBL" id="JAGKQM010000011">
    <property type="protein sequence ID" value="KAH0900541.1"/>
    <property type="molecule type" value="Genomic_DNA"/>
</dbReference>
<protein>
    <submittedName>
        <fullName evidence="1">Uncharacterized protein</fullName>
    </submittedName>
</protein>
<keyword evidence="2" id="KW-1185">Reference proteome</keyword>
<comment type="caution">
    <text evidence="1">The sequence shown here is derived from an EMBL/GenBank/DDBJ whole genome shotgun (WGS) entry which is preliminary data.</text>
</comment>
<sequence>GGGLRTGASCSWDLKKICNWFAVKGPVRSSSAKLRFVSTKPVLLGDGGDKGRTYRLTVLEPLLRVVLPNSRTLLRFHFVFMIAVCYALAVNSDGRYLTTRGVDRHVHKVQFVSAFMIMCLHAFTCHGNTSSTLVHLIEVSRRALTVGRDRIMQLHKVNKAEKLDGGEGGKWGESLVARTLGV</sequence>